<dbReference type="InterPro" id="IPR036513">
    <property type="entry name" value="STAS_dom_sf"/>
</dbReference>
<dbReference type="SUPFAM" id="SSF52091">
    <property type="entry name" value="SpoIIaa-like"/>
    <property type="match status" value="1"/>
</dbReference>
<dbReference type="PANTHER" id="PTHR33495">
    <property type="entry name" value="ANTI-SIGMA FACTOR ANTAGONIST TM_1081-RELATED-RELATED"/>
    <property type="match status" value="1"/>
</dbReference>
<dbReference type="EMBL" id="JACPNR010000004">
    <property type="protein sequence ID" value="MBI2677539.1"/>
    <property type="molecule type" value="Genomic_DNA"/>
</dbReference>
<sequence>MEIDVRKHQEIEVIHLHGDLKIGEPVDSFRQTVEELFGNGDSRIVVNLADVPMIDSSGIGALVRLLTIAKQRGGALKLVSPSKLAVQTLKIVGLLNLFEIFDDEGQAVSSYQ</sequence>
<comment type="caution">
    <text evidence="4">The sequence shown here is derived from an EMBL/GenBank/DDBJ whole genome shotgun (WGS) entry which is preliminary data.</text>
</comment>
<accession>A0A932A6E5</accession>
<evidence type="ECO:0000313" key="4">
    <source>
        <dbReference type="EMBL" id="MBI2677539.1"/>
    </source>
</evidence>
<evidence type="ECO:0000256" key="2">
    <source>
        <dbReference type="RuleBase" id="RU003749"/>
    </source>
</evidence>
<name>A0A932A6E5_9BACT</name>
<dbReference type="AlphaFoldDB" id="A0A932A6E5"/>
<dbReference type="InterPro" id="IPR002645">
    <property type="entry name" value="STAS_dom"/>
</dbReference>
<protein>
    <recommendedName>
        <fullName evidence="2">Anti-sigma factor antagonist</fullName>
    </recommendedName>
</protein>
<comment type="similarity">
    <text evidence="1 2">Belongs to the anti-sigma-factor antagonist family.</text>
</comment>
<dbReference type="PROSITE" id="PS50801">
    <property type="entry name" value="STAS"/>
    <property type="match status" value="1"/>
</dbReference>
<dbReference type="NCBIfam" id="TIGR00377">
    <property type="entry name" value="ant_ant_sig"/>
    <property type="match status" value="1"/>
</dbReference>
<organism evidence="4 5">
    <name type="scientific">Candidatus Korobacter versatilis</name>
    <dbReference type="NCBI Taxonomy" id="658062"/>
    <lineage>
        <taxon>Bacteria</taxon>
        <taxon>Pseudomonadati</taxon>
        <taxon>Acidobacteriota</taxon>
        <taxon>Terriglobia</taxon>
        <taxon>Terriglobales</taxon>
        <taxon>Candidatus Korobacteraceae</taxon>
        <taxon>Candidatus Korobacter</taxon>
    </lineage>
</organism>
<dbReference type="CDD" id="cd07043">
    <property type="entry name" value="STAS_anti-anti-sigma_factors"/>
    <property type="match status" value="1"/>
</dbReference>
<evidence type="ECO:0000259" key="3">
    <source>
        <dbReference type="PROSITE" id="PS50801"/>
    </source>
</evidence>
<gene>
    <name evidence="4" type="ORF">HYX28_02015</name>
</gene>
<dbReference type="Pfam" id="PF01740">
    <property type="entry name" value="STAS"/>
    <property type="match status" value="1"/>
</dbReference>
<feature type="domain" description="STAS" evidence="3">
    <location>
        <begin position="1"/>
        <end position="111"/>
    </location>
</feature>
<dbReference type="Proteomes" id="UP000779809">
    <property type="component" value="Unassembled WGS sequence"/>
</dbReference>
<proteinExistence type="inferred from homology"/>
<dbReference type="Gene3D" id="3.30.750.24">
    <property type="entry name" value="STAS domain"/>
    <property type="match status" value="1"/>
</dbReference>
<dbReference type="InterPro" id="IPR003658">
    <property type="entry name" value="Anti-sigma_ant"/>
</dbReference>
<evidence type="ECO:0000313" key="5">
    <source>
        <dbReference type="Proteomes" id="UP000779809"/>
    </source>
</evidence>
<dbReference type="GO" id="GO:0043856">
    <property type="term" value="F:anti-sigma factor antagonist activity"/>
    <property type="evidence" value="ECO:0007669"/>
    <property type="project" value="InterPro"/>
</dbReference>
<evidence type="ECO:0000256" key="1">
    <source>
        <dbReference type="ARBA" id="ARBA00009013"/>
    </source>
</evidence>
<reference evidence="4" key="1">
    <citation type="submission" date="2020-07" db="EMBL/GenBank/DDBJ databases">
        <title>Huge and variable diversity of episymbiotic CPR bacteria and DPANN archaea in groundwater ecosystems.</title>
        <authorList>
            <person name="He C.Y."/>
            <person name="Keren R."/>
            <person name="Whittaker M."/>
            <person name="Farag I.F."/>
            <person name="Doudna J."/>
            <person name="Cate J.H.D."/>
            <person name="Banfield J.F."/>
        </authorList>
    </citation>
    <scope>NUCLEOTIDE SEQUENCE</scope>
    <source>
        <strain evidence="4">NC_groundwater_580_Pr5_B-0.1um_64_19</strain>
    </source>
</reference>